<dbReference type="Pfam" id="PF07992">
    <property type="entry name" value="Pyr_redox_2"/>
    <property type="match status" value="1"/>
</dbReference>
<dbReference type="Gene3D" id="3.30.70.20">
    <property type="match status" value="1"/>
</dbReference>
<dbReference type="PANTHER" id="PTHR43100">
    <property type="entry name" value="GLUTAMATE SYNTHASE [NADPH] SMALL CHAIN"/>
    <property type="match status" value="1"/>
</dbReference>
<dbReference type="PROSITE" id="PS51379">
    <property type="entry name" value="4FE4S_FER_2"/>
    <property type="match status" value="2"/>
</dbReference>
<evidence type="ECO:0000256" key="3">
    <source>
        <dbReference type="ARBA" id="ARBA00023014"/>
    </source>
</evidence>
<dbReference type="PRINTS" id="PR00368">
    <property type="entry name" value="FADPNR"/>
</dbReference>
<feature type="domain" description="4Fe-4S ferredoxin-type" evidence="4">
    <location>
        <begin position="728"/>
        <end position="757"/>
    </location>
</feature>
<evidence type="ECO:0000313" key="6">
    <source>
        <dbReference type="Proteomes" id="UP000525298"/>
    </source>
</evidence>
<dbReference type="SUPFAM" id="SSF54862">
    <property type="entry name" value="4Fe-4S ferredoxins"/>
    <property type="match status" value="1"/>
</dbReference>
<dbReference type="Pfam" id="PF12838">
    <property type="entry name" value="Fer4_7"/>
    <property type="match status" value="1"/>
</dbReference>
<proteinExistence type="predicted"/>
<dbReference type="InterPro" id="IPR002489">
    <property type="entry name" value="Glu_synth_asu_C"/>
</dbReference>
<dbReference type="GO" id="GO:0016491">
    <property type="term" value="F:oxidoreductase activity"/>
    <property type="evidence" value="ECO:0007669"/>
    <property type="project" value="InterPro"/>
</dbReference>
<evidence type="ECO:0000259" key="4">
    <source>
        <dbReference type="PROSITE" id="PS51379"/>
    </source>
</evidence>
<keyword evidence="6" id="KW-1185">Reference proteome</keyword>
<dbReference type="EMBL" id="JACDUS010000001">
    <property type="protein sequence ID" value="MBA2880376.1"/>
    <property type="molecule type" value="Genomic_DNA"/>
</dbReference>
<accession>A0A7W0C728</accession>
<dbReference type="Proteomes" id="UP000525298">
    <property type="component" value="Unassembled WGS sequence"/>
</dbReference>
<dbReference type="PROSITE" id="PS00198">
    <property type="entry name" value="4FE4S_FER_1"/>
    <property type="match status" value="1"/>
</dbReference>
<dbReference type="Gene3D" id="2.160.20.60">
    <property type="entry name" value="Glutamate synthase, alpha subunit, C-terminal domain"/>
    <property type="match status" value="1"/>
</dbReference>
<keyword evidence="2" id="KW-0408">Iron</keyword>
<dbReference type="InterPro" id="IPR036485">
    <property type="entry name" value="Glu_synth_asu_C_sf"/>
</dbReference>
<dbReference type="Gene3D" id="1.10.1060.10">
    <property type="entry name" value="Alpha-helical ferredoxin"/>
    <property type="match status" value="1"/>
</dbReference>
<dbReference type="InterPro" id="IPR009051">
    <property type="entry name" value="Helical_ferredxn"/>
</dbReference>
<dbReference type="InterPro" id="IPR017900">
    <property type="entry name" value="4Fe4S_Fe_S_CS"/>
</dbReference>
<dbReference type="SUPFAM" id="SSF51905">
    <property type="entry name" value="FAD/NAD(P)-binding domain"/>
    <property type="match status" value="1"/>
</dbReference>
<dbReference type="Gene3D" id="3.50.50.60">
    <property type="entry name" value="FAD/NAD(P)-binding domain"/>
    <property type="match status" value="2"/>
</dbReference>
<gene>
    <name evidence="5" type="ORF">HNR65_000683</name>
</gene>
<dbReference type="InterPro" id="IPR036188">
    <property type="entry name" value="FAD/NAD-bd_sf"/>
</dbReference>
<dbReference type="PANTHER" id="PTHR43100:SF1">
    <property type="entry name" value="GLUTAMATE SYNTHASE [NADPH] SMALL CHAIN"/>
    <property type="match status" value="1"/>
</dbReference>
<dbReference type="GO" id="GO:0051536">
    <property type="term" value="F:iron-sulfur cluster binding"/>
    <property type="evidence" value="ECO:0007669"/>
    <property type="project" value="UniProtKB-KW"/>
</dbReference>
<dbReference type="SUPFAM" id="SSF69336">
    <property type="entry name" value="Alpha subunit of glutamate synthase, C-terminal domain"/>
    <property type="match status" value="1"/>
</dbReference>
<keyword evidence="3" id="KW-0411">Iron-sulfur</keyword>
<feature type="domain" description="4Fe-4S ferredoxin-type" evidence="4">
    <location>
        <begin position="762"/>
        <end position="791"/>
    </location>
</feature>
<keyword evidence="1" id="KW-0479">Metal-binding</keyword>
<dbReference type="InterPro" id="IPR051394">
    <property type="entry name" value="Glutamate_Synthase"/>
</dbReference>
<dbReference type="GO" id="GO:0046872">
    <property type="term" value="F:metal ion binding"/>
    <property type="evidence" value="ECO:0007669"/>
    <property type="project" value="UniProtKB-KW"/>
</dbReference>
<comment type="caution">
    <text evidence="5">The sequence shown here is derived from an EMBL/GenBank/DDBJ whole genome shotgun (WGS) entry which is preliminary data.</text>
</comment>
<reference evidence="5 6" key="1">
    <citation type="submission" date="2020-07" db="EMBL/GenBank/DDBJ databases">
        <title>Genomic Encyclopedia of Type Strains, Phase IV (KMG-IV): sequencing the most valuable type-strain genomes for metagenomic binning, comparative biology and taxonomic classification.</title>
        <authorList>
            <person name="Goeker M."/>
        </authorList>
    </citation>
    <scope>NUCLEOTIDE SEQUENCE [LARGE SCALE GENOMIC DNA]</scope>
    <source>
        <strain evidence="5 6">DSM 17721</strain>
    </source>
</reference>
<dbReference type="InterPro" id="IPR028261">
    <property type="entry name" value="DPD_II"/>
</dbReference>
<sequence>MDDQQRYYLISGRQDDIRLESRVLEEQLQEAVAKGHRKIEVQACGQHGIGGRLWRAGDKPLEIRVTGHSGQRLGSMGFANTRIENMGPASDDVGWLNAGAEIVVHGHASNGVANAMAQGRVYVAGSIGSRGMTMTKQNPRFAPPELWVLGSAGDYFGEFMAGGVAVICGIDAQTPENILGYRPLVGMVSGRVFFRGPHGGYSKSDARLVAITDSDWQWLEQNLRRFLEATDRMDLYDQLAERERWQLIAARGPADKVVRKTRSISEFRESVWNRELGAGGLVGDLTDTDMSPIPVIVTGRLRRFVPVWENRVYAPPCEATCPTGIPVHDRWRLVREGRMDEAVDMALAYTPFPASVCGYLCPNLCMQSCTRHSADMHPVDVTHLGRASISAKTPELPPVTGKKAAVVGGGPAGISIAWQLRRAGHDPVIFDMSENLGGKMRQLIPGSRIPADVLEAELSRIREVLPHVHLQQELGKDDVEQLKADYDFVVIAAGATKPRTLPVPGKERMIAVNDFLARAKNDAIDPGKKVVIIGAGNVGCDAAVEARRLGAGDIVLIDVQKPASFGKEREHAEAAGAKFRWPCFTREITEQGVVLESGEVLAADTVVVSIGDVPNTDFLPDAVGLEKGFVRVNEYFQTTDPKIFAIGDIVRPGLLTDAIGAGRKAASAIREIAEGKRPLDPGTDFKAVADPGTAAGPGGQTPVIDTARVSLEYFDPRISSFSGAEQCGSACASCGACRDCGICENICPRAAISRKQLQGKDYEYAVDPDLCIGCGFCAGACPCGVWAMRENDPL</sequence>
<protein>
    <submittedName>
        <fullName evidence="5">NADPH-dependent glutamate synthase beta subunit-like oxidoreductase/glutamate synthase domain-containing protein 3/ferredoxin</fullName>
    </submittedName>
</protein>
<dbReference type="InterPro" id="IPR017896">
    <property type="entry name" value="4Fe4S_Fe-S-bd"/>
</dbReference>
<dbReference type="Pfam" id="PF14691">
    <property type="entry name" value="Fer4_20"/>
    <property type="match status" value="1"/>
</dbReference>
<name>A0A7W0C728_9BACT</name>
<dbReference type="PRINTS" id="PR00469">
    <property type="entry name" value="PNDRDTASEII"/>
</dbReference>
<dbReference type="InterPro" id="IPR023753">
    <property type="entry name" value="FAD/NAD-binding_dom"/>
</dbReference>
<evidence type="ECO:0000313" key="5">
    <source>
        <dbReference type="EMBL" id="MBA2880376.1"/>
    </source>
</evidence>
<evidence type="ECO:0000256" key="1">
    <source>
        <dbReference type="ARBA" id="ARBA00022723"/>
    </source>
</evidence>
<organism evidence="5 6">
    <name type="scientific">Desulfosalsimonas propionicica</name>
    <dbReference type="NCBI Taxonomy" id="332175"/>
    <lineage>
        <taxon>Bacteria</taxon>
        <taxon>Pseudomonadati</taxon>
        <taxon>Thermodesulfobacteriota</taxon>
        <taxon>Desulfobacteria</taxon>
        <taxon>Desulfobacterales</taxon>
        <taxon>Desulfosalsimonadaceae</taxon>
        <taxon>Desulfosalsimonas</taxon>
    </lineage>
</organism>
<dbReference type="AlphaFoldDB" id="A0A7W0C728"/>
<evidence type="ECO:0000256" key="2">
    <source>
        <dbReference type="ARBA" id="ARBA00023004"/>
    </source>
</evidence>
<dbReference type="Pfam" id="PF01493">
    <property type="entry name" value="GXGXG"/>
    <property type="match status" value="1"/>
</dbReference>
<dbReference type="RefSeq" id="WP_181550017.1">
    <property type="nucleotide sequence ID" value="NZ_JACDUS010000001.1"/>
</dbReference>